<evidence type="ECO:0000256" key="2">
    <source>
        <dbReference type="ARBA" id="ARBA00004191"/>
    </source>
</evidence>
<dbReference type="PANTHER" id="PTHR21562:SF67">
    <property type="entry name" value="PECTIN ACETYLESTERASE"/>
    <property type="match status" value="1"/>
</dbReference>
<evidence type="ECO:0000256" key="1">
    <source>
        <dbReference type="ARBA" id="ARBA00003534"/>
    </source>
</evidence>
<dbReference type="InterPro" id="IPR004963">
    <property type="entry name" value="PAE/NOTUM"/>
</dbReference>
<accession>A0AAE0BCL8</accession>
<evidence type="ECO:0000256" key="3">
    <source>
        <dbReference type="ARBA" id="ARBA00005784"/>
    </source>
</evidence>
<evidence type="ECO:0000256" key="4">
    <source>
        <dbReference type="ARBA" id="ARBA00022512"/>
    </source>
</evidence>
<dbReference type="GO" id="GO:0016787">
    <property type="term" value="F:hydrolase activity"/>
    <property type="evidence" value="ECO:0007669"/>
    <property type="project" value="UniProtKB-KW"/>
</dbReference>
<sequence>MLFAFSLLSILFSTQRTAAQKTPHKVTWTSHQGALAAGQDLPGTPKMATVSEAEEFCGSSNLCVGFTFASNVSVPSLPVKTYFKMSYDGNTSPGWYSYTRPMPWQRPLVKVVMNTPARAKGAVCLDGSPGAFYWGRALDPTLATSWVIFFEGGGWCYSEADCANRARTDLGSSVSYPPTITQARYKAGIFGPNPSQNPDFAGANHVYLKYCDGNSFSGDREKPVKTTAGVTLHFRGKRILDAVLDTLAMDPTYNLSEASDVLLTGCSAGGLSTYLHADYIGERLDVLAPNLQRYKAAPCSGFFLDHPNAEGLPVYTQQMKAIFALSNATAGMNAACIAAHSPTGDQWKCNLAQYTYAHVQTPIMVLNSALDCWSTGCILAAEREAPGASQNGNCSASTAFPKGCACYGCAIERTCSASAFQRFQDWEHSFLEALTAPATYHKPGNGAFIYSCYTHCAGSQSLFNSIEVDGVTMQAAVSAWWNDATTTHNYSPCRWIGPGQQQCNPSCPWAGDRTLEVTEAWQVGENFLADYHPHYL</sequence>
<evidence type="ECO:0000256" key="5">
    <source>
        <dbReference type="RuleBase" id="RU363114"/>
    </source>
</evidence>
<name>A0AAE0BCL8_9CHLO</name>
<evidence type="ECO:0000313" key="6">
    <source>
        <dbReference type="EMBL" id="KAK3233957.1"/>
    </source>
</evidence>
<proteinExistence type="inferred from homology"/>
<gene>
    <name evidence="6" type="ORF">CYMTET_55771</name>
</gene>
<dbReference type="EMBL" id="LGRX02035590">
    <property type="protein sequence ID" value="KAK3233957.1"/>
    <property type="molecule type" value="Genomic_DNA"/>
</dbReference>
<feature type="signal peptide" evidence="5">
    <location>
        <begin position="1"/>
        <end position="19"/>
    </location>
</feature>
<protein>
    <recommendedName>
        <fullName evidence="5">Pectin acetylesterase</fullName>
        <ecNumber evidence="5">3.1.1.-</ecNumber>
    </recommendedName>
</protein>
<keyword evidence="5" id="KW-0961">Cell wall biogenesis/degradation</keyword>
<evidence type="ECO:0000313" key="7">
    <source>
        <dbReference type="Proteomes" id="UP001190700"/>
    </source>
</evidence>
<dbReference type="Pfam" id="PF03283">
    <property type="entry name" value="PAE"/>
    <property type="match status" value="1"/>
</dbReference>
<dbReference type="AlphaFoldDB" id="A0AAE0BCL8"/>
<keyword evidence="5" id="KW-0964">Secreted</keyword>
<comment type="similarity">
    <text evidence="3 5">Belongs to the pectinacetylesterase family.</text>
</comment>
<feature type="chain" id="PRO_5041772463" description="Pectin acetylesterase" evidence="5">
    <location>
        <begin position="20"/>
        <end position="536"/>
    </location>
</feature>
<keyword evidence="7" id="KW-1185">Reference proteome</keyword>
<comment type="subcellular location">
    <subcellularLocation>
        <location evidence="2 5">Secreted</location>
        <location evidence="2 5">Cell wall</location>
    </subcellularLocation>
</comment>
<organism evidence="6 7">
    <name type="scientific">Cymbomonas tetramitiformis</name>
    <dbReference type="NCBI Taxonomy" id="36881"/>
    <lineage>
        <taxon>Eukaryota</taxon>
        <taxon>Viridiplantae</taxon>
        <taxon>Chlorophyta</taxon>
        <taxon>Pyramimonadophyceae</taxon>
        <taxon>Pyramimonadales</taxon>
        <taxon>Pyramimonadaceae</taxon>
        <taxon>Cymbomonas</taxon>
    </lineage>
</organism>
<keyword evidence="5" id="KW-0378">Hydrolase</keyword>
<keyword evidence="4 5" id="KW-0134">Cell wall</keyword>
<comment type="function">
    <text evidence="1 5">Hydrolyzes acetyl esters in homogalacturonan regions of pectin. In type I primary cell wall, galacturonic acid residues of pectin can be acetylated at the O-2 and O-3 positions. Decreasing the degree of acetylation of pectin gels in vitro alters their physical properties.</text>
</comment>
<reference evidence="6 7" key="1">
    <citation type="journal article" date="2015" name="Genome Biol. Evol.">
        <title>Comparative Genomics of a Bacterivorous Green Alga Reveals Evolutionary Causalities and Consequences of Phago-Mixotrophic Mode of Nutrition.</title>
        <authorList>
            <person name="Burns J.A."/>
            <person name="Paasch A."/>
            <person name="Narechania A."/>
            <person name="Kim E."/>
        </authorList>
    </citation>
    <scope>NUCLEOTIDE SEQUENCE [LARGE SCALE GENOMIC DNA]</scope>
    <source>
        <strain evidence="6 7">PLY_AMNH</strain>
    </source>
</reference>
<keyword evidence="5" id="KW-0732">Signal</keyword>
<dbReference type="PANTHER" id="PTHR21562">
    <property type="entry name" value="NOTUM-RELATED"/>
    <property type="match status" value="1"/>
</dbReference>
<dbReference type="Proteomes" id="UP001190700">
    <property type="component" value="Unassembled WGS sequence"/>
</dbReference>
<dbReference type="EC" id="3.1.1.-" evidence="5"/>
<dbReference type="GO" id="GO:0071555">
    <property type="term" value="P:cell wall organization"/>
    <property type="evidence" value="ECO:0007669"/>
    <property type="project" value="UniProtKB-KW"/>
</dbReference>
<comment type="caution">
    <text evidence="6">The sequence shown here is derived from an EMBL/GenBank/DDBJ whole genome shotgun (WGS) entry which is preliminary data.</text>
</comment>